<dbReference type="PANTHER" id="PTHR13865:SF28">
    <property type="entry name" value="POLYCHAETOID, ISOFORM O"/>
    <property type="match status" value="1"/>
</dbReference>
<dbReference type="Gene3D" id="2.30.42.10">
    <property type="match status" value="2"/>
</dbReference>
<dbReference type="GO" id="GO:0005923">
    <property type="term" value="C:bicellular tight junction"/>
    <property type="evidence" value="ECO:0007669"/>
    <property type="project" value="TreeGrafter"/>
</dbReference>
<dbReference type="STRING" id="307972.A0A2G8LB29"/>
<protein>
    <submittedName>
        <fullName evidence="3">Putative tight junction protein ZO-1 isoform X2</fullName>
    </submittedName>
</protein>
<organism evidence="3 4">
    <name type="scientific">Stichopus japonicus</name>
    <name type="common">Sea cucumber</name>
    <dbReference type="NCBI Taxonomy" id="307972"/>
    <lineage>
        <taxon>Eukaryota</taxon>
        <taxon>Metazoa</taxon>
        <taxon>Echinodermata</taxon>
        <taxon>Eleutherozoa</taxon>
        <taxon>Echinozoa</taxon>
        <taxon>Holothuroidea</taxon>
        <taxon>Aspidochirotacea</taxon>
        <taxon>Aspidochirotida</taxon>
        <taxon>Stichopodidae</taxon>
        <taxon>Apostichopus</taxon>
    </lineage>
</organism>
<dbReference type="Pfam" id="PF00595">
    <property type="entry name" value="PDZ"/>
    <property type="match status" value="1"/>
</dbReference>
<dbReference type="InterPro" id="IPR041489">
    <property type="entry name" value="PDZ_6"/>
</dbReference>
<dbReference type="Proteomes" id="UP000230750">
    <property type="component" value="Unassembled WGS sequence"/>
</dbReference>
<keyword evidence="4" id="KW-1185">Reference proteome</keyword>
<evidence type="ECO:0000313" key="4">
    <source>
        <dbReference type="Proteomes" id="UP000230750"/>
    </source>
</evidence>
<feature type="domain" description="PDZ" evidence="2">
    <location>
        <begin position="1"/>
        <end position="88"/>
    </location>
</feature>
<dbReference type="AlphaFoldDB" id="A0A2G8LB29"/>
<dbReference type="GO" id="GO:0045216">
    <property type="term" value="P:cell-cell junction organization"/>
    <property type="evidence" value="ECO:0007669"/>
    <property type="project" value="TreeGrafter"/>
</dbReference>
<dbReference type="GO" id="GO:0098609">
    <property type="term" value="P:cell-cell adhesion"/>
    <property type="evidence" value="ECO:0007669"/>
    <property type="project" value="TreeGrafter"/>
</dbReference>
<dbReference type="PROSITE" id="PS50106">
    <property type="entry name" value="PDZ"/>
    <property type="match status" value="2"/>
</dbReference>
<accession>A0A2G8LB29</accession>
<dbReference type="InterPro" id="IPR036034">
    <property type="entry name" value="PDZ_sf"/>
</dbReference>
<dbReference type="GO" id="GO:0005886">
    <property type="term" value="C:plasma membrane"/>
    <property type="evidence" value="ECO:0007669"/>
    <property type="project" value="TreeGrafter"/>
</dbReference>
<dbReference type="InterPro" id="IPR001478">
    <property type="entry name" value="PDZ"/>
</dbReference>
<feature type="region of interest" description="Disordered" evidence="1">
    <location>
        <begin position="232"/>
        <end position="270"/>
    </location>
</feature>
<dbReference type="GO" id="GO:0150105">
    <property type="term" value="P:protein localization to cell-cell junction"/>
    <property type="evidence" value="ECO:0007669"/>
    <property type="project" value="TreeGrafter"/>
</dbReference>
<dbReference type="Pfam" id="PF17820">
    <property type="entry name" value="PDZ_6"/>
    <property type="match status" value="1"/>
</dbReference>
<sequence length="310" mass="33682">MKPGKKPPNKGFGLAISGGLDRPYYGDGNPSIVVSDVLPGGPAEGKLKVGDRVISVNGQYMDRVRHEVALNSLRKSGDRVVLAISRERIMPPPPLKQKILTVTDSVPAPPEQHEIEIYKDPSEGYGMRLGWKLYVQGVNEQGVAALAGVKVGDKIDRINDKSAETLSLVDVRREIELSKEVMSLEITREPQDESDSIRNNGRFVPVLPVAGGYPNGEHITATTVSTVESALPRPPVIGNDAPQRPPSPPPSDFVNGEPVNDPEGEEREISYRKGKSVGLRLVGGNEVGIYVAAITWVSGRDCWSSRRRQN</sequence>
<dbReference type="SUPFAM" id="SSF50156">
    <property type="entry name" value="PDZ domain-like"/>
    <property type="match status" value="2"/>
</dbReference>
<evidence type="ECO:0000259" key="2">
    <source>
        <dbReference type="PROSITE" id="PS50106"/>
    </source>
</evidence>
<dbReference type="SMART" id="SM00228">
    <property type="entry name" value="PDZ"/>
    <property type="match status" value="2"/>
</dbReference>
<dbReference type="GO" id="GO:0050839">
    <property type="term" value="F:cell adhesion molecule binding"/>
    <property type="evidence" value="ECO:0007669"/>
    <property type="project" value="TreeGrafter"/>
</dbReference>
<reference evidence="3 4" key="1">
    <citation type="journal article" date="2017" name="PLoS Biol.">
        <title>The sea cucumber genome provides insights into morphological evolution and visceral regeneration.</title>
        <authorList>
            <person name="Zhang X."/>
            <person name="Sun L."/>
            <person name="Yuan J."/>
            <person name="Sun Y."/>
            <person name="Gao Y."/>
            <person name="Zhang L."/>
            <person name="Li S."/>
            <person name="Dai H."/>
            <person name="Hamel J.F."/>
            <person name="Liu C."/>
            <person name="Yu Y."/>
            <person name="Liu S."/>
            <person name="Lin W."/>
            <person name="Guo K."/>
            <person name="Jin S."/>
            <person name="Xu P."/>
            <person name="Storey K.B."/>
            <person name="Huan P."/>
            <person name="Zhang T."/>
            <person name="Zhou Y."/>
            <person name="Zhang J."/>
            <person name="Lin C."/>
            <person name="Li X."/>
            <person name="Xing L."/>
            <person name="Huo D."/>
            <person name="Sun M."/>
            <person name="Wang L."/>
            <person name="Mercier A."/>
            <person name="Li F."/>
            <person name="Yang H."/>
            <person name="Xiang J."/>
        </authorList>
    </citation>
    <scope>NUCLEOTIDE SEQUENCE [LARGE SCALE GENOMIC DNA]</scope>
    <source>
        <strain evidence="3">Shaxun</strain>
        <tissue evidence="3">Muscle</tissue>
    </source>
</reference>
<gene>
    <name evidence="3" type="ORF">BSL78_05697</name>
</gene>
<name>A0A2G8LB29_STIJA</name>
<dbReference type="PANTHER" id="PTHR13865">
    <property type="entry name" value="TIGHT JUNCTION PROTEIN"/>
    <property type="match status" value="1"/>
</dbReference>
<comment type="caution">
    <text evidence="3">The sequence shown here is derived from an EMBL/GenBank/DDBJ whole genome shotgun (WGS) entry which is preliminary data.</text>
</comment>
<dbReference type="EMBL" id="MRZV01000144">
    <property type="protein sequence ID" value="PIK57370.1"/>
    <property type="molecule type" value="Genomic_DNA"/>
</dbReference>
<feature type="domain" description="PDZ" evidence="2">
    <location>
        <begin position="114"/>
        <end position="190"/>
    </location>
</feature>
<proteinExistence type="predicted"/>
<evidence type="ECO:0000313" key="3">
    <source>
        <dbReference type="EMBL" id="PIK57370.1"/>
    </source>
</evidence>
<dbReference type="OrthoDB" id="418634at2759"/>
<evidence type="ECO:0000256" key="1">
    <source>
        <dbReference type="SAM" id="MobiDB-lite"/>
    </source>
</evidence>